<evidence type="ECO:0000256" key="1">
    <source>
        <dbReference type="SAM" id="MobiDB-lite"/>
    </source>
</evidence>
<evidence type="ECO:0000259" key="2">
    <source>
        <dbReference type="Pfam" id="PF15604"/>
    </source>
</evidence>
<accession>A0A7X8YE94</accession>
<keyword evidence="4" id="KW-1185">Reference proteome</keyword>
<dbReference type="AlphaFoldDB" id="A0A7X8YE94"/>
<evidence type="ECO:0000313" key="4">
    <source>
        <dbReference type="Proteomes" id="UP000523139"/>
    </source>
</evidence>
<proteinExistence type="predicted"/>
<reference evidence="3 4" key="1">
    <citation type="submission" date="2020-04" db="EMBL/GenBank/DDBJ databases">
        <title>Nesterenkonia sp. nov., isolated from marine sediment.</title>
        <authorList>
            <person name="Zhang G."/>
        </authorList>
    </citation>
    <scope>NUCLEOTIDE SEQUENCE [LARGE SCALE GENOMIC DNA]</scope>
    <source>
        <strain evidence="3 4">MY13</strain>
    </source>
</reference>
<evidence type="ECO:0000313" key="3">
    <source>
        <dbReference type="EMBL" id="NLS09982.1"/>
    </source>
</evidence>
<protein>
    <recommendedName>
        <fullName evidence="2">Novel toxin 15 domain-containing protein</fullName>
    </recommendedName>
</protein>
<dbReference type="InterPro" id="IPR028949">
    <property type="entry name" value="Ntox15"/>
</dbReference>
<feature type="region of interest" description="Disordered" evidence="1">
    <location>
        <begin position="447"/>
        <end position="560"/>
    </location>
</feature>
<feature type="compositionally biased region" description="Polar residues" evidence="1">
    <location>
        <begin position="496"/>
        <end position="515"/>
    </location>
</feature>
<dbReference type="Pfam" id="PF15604">
    <property type="entry name" value="Ntox15"/>
    <property type="match status" value="1"/>
</dbReference>
<dbReference type="EMBL" id="JABAHY010000006">
    <property type="protein sequence ID" value="NLS09982.1"/>
    <property type="molecule type" value="Genomic_DNA"/>
</dbReference>
<name>A0A7X8YE94_9MICC</name>
<dbReference type="Proteomes" id="UP000523139">
    <property type="component" value="Unassembled WGS sequence"/>
</dbReference>
<feature type="domain" description="Novel toxin 15" evidence="2">
    <location>
        <begin position="684"/>
        <end position="725"/>
    </location>
</feature>
<organism evidence="3 4">
    <name type="scientific">Nesterenkonia sedimenti</name>
    <dbReference type="NCBI Taxonomy" id="1463632"/>
    <lineage>
        <taxon>Bacteria</taxon>
        <taxon>Bacillati</taxon>
        <taxon>Actinomycetota</taxon>
        <taxon>Actinomycetes</taxon>
        <taxon>Micrococcales</taxon>
        <taxon>Micrococcaceae</taxon>
        <taxon>Nesterenkonia</taxon>
    </lineage>
</organism>
<gene>
    <name evidence="3" type="ORF">HGQ17_08220</name>
</gene>
<dbReference type="RefSeq" id="WP_168887461.1">
    <property type="nucleotide sequence ID" value="NZ_JABAHY010000006.1"/>
</dbReference>
<comment type="caution">
    <text evidence="3">The sequence shown here is derived from an EMBL/GenBank/DDBJ whole genome shotgun (WGS) entry which is preliminary data.</text>
</comment>
<feature type="compositionally biased region" description="Low complexity" evidence="1">
    <location>
        <begin position="456"/>
        <end position="470"/>
    </location>
</feature>
<sequence>MSVVTADQCYAEGEIPNVVTDGMGLINIELFPVRCSDINVIPTETASDQVKSFGEDINSKVDTIHTKWKGLQDHYQAPEASEVYSVMDPAQSSAEGVESKLSSASTALGTYAESLRTYRDQLRDLEYEALEFRQEALSGYTKTLVRPNTTRTEDIEWHEHGPAKERNDELVTEYATIYLNLVQAALDCSETIHELAGVETEPVELPEPEDLVDPENPHGWGAAPDYEPDCVEQAGQGLYNAGEGLVLGAGALVSYNPETGWGDWEYAGQSWYGMGDTLAGMGQMILYSPTLLTDHIPGIEDQGWYQGFQDHRYNRAESAAQFYHAFNIDLMDDDPFHMYRENGVEAFTEAAANGALFFVPVGGAAGGTARAGTAGARTAQVTANAARFTAEAIVPGGSRLVPTVRIFDAATPLGGRSPGVTPGGTTLNLSNSMHQALDTAQTQRPVTDGYYNRDAGQPGSGQSNAQQQGSGNSGDGGSNLNNQAGADGAGRGNENGSGSANQRDGSNSGDTSRTPSHSERQIDANGQSIAKRDIDPDARNFVTGNRETGGVSGPREYQAGDTTLNGYTIKGDPTPAQLETLRQADLDPDMPVRFNQETGRYELGHDVTVEFSPREGMTAQEMQQQLDLQQDGLNQLSAEEWAHNTWFFDENRGPGGFVEAETSKARTNYRNWRERNGLDTDGDALHGPDAVAGGRLESFDGVGGSRVNQHIGNQWVNNDRVAGMRREILEQLIDIPDDLLAHVHINVRLRAEG</sequence>